<sequence length="312" mass="34786">MGDSSESLVLGLGYLPTPPDVTKKLAGIKLVKKPAVLPKHVDFSGDMKPPKYQNGWASCVPFGLLGALDSATLPDTYSEAYNWYKTKQLHGFDPHGNSGVNVHVAISVMQKQGTCWESSCVYPTDPDHRYPKYDWPEPSDAANKEALKHKIADARFLIKPVDKDAVRMLLAAKTPVVIGFSMFGDPTYWKKWIWSDECLTSGVVPMPPEPVPDPTDGHCVSLVGYDDDKKLFKFKNSWGRERGKDGWFWMPYEYFEKVDQQGNPYITDAIVFTPGQEQPAIPSLRAMAETVAPDAIWKHFAFTDGEQPSGLV</sequence>
<dbReference type="GO" id="GO:0008234">
    <property type="term" value="F:cysteine-type peptidase activity"/>
    <property type="evidence" value="ECO:0007669"/>
    <property type="project" value="InterPro"/>
</dbReference>
<dbReference type="AlphaFoldDB" id="A0A5N7DKK8"/>
<accession>A0A5N7DKK8</accession>
<feature type="domain" description="Peptidase C1A papain C-terminal" evidence="1">
    <location>
        <begin position="38"/>
        <end position="252"/>
    </location>
</feature>
<evidence type="ECO:0000313" key="3">
    <source>
        <dbReference type="Proteomes" id="UP000325579"/>
    </source>
</evidence>
<dbReference type="Pfam" id="PF00112">
    <property type="entry name" value="Peptidase_C1"/>
    <property type="match status" value="1"/>
</dbReference>
<dbReference type="RefSeq" id="XP_031943958.1">
    <property type="nucleotide sequence ID" value="XM_032086611.1"/>
</dbReference>
<dbReference type="OrthoDB" id="640249at2759"/>
<dbReference type="InterPro" id="IPR000668">
    <property type="entry name" value="Peptidase_C1A_C"/>
</dbReference>
<dbReference type="EMBL" id="ML736752">
    <property type="protein sequence ID" value="KAE8406639.1"/>
    <property type="molecule type" value="Genomic_DNA"/>
</dbReference>
<dbReference type="Gene3D" id="3.90.70.10">
    <property type="entry name" value="Cysteine proteinases"/>
    <property type="match status" value="1"/>
</dbReference>
<name>A0A5N7DKK8_9EURO</name>
<organism evidence="2 3">
    <name type="scientific">Aspergillus pseudonomiae</name>
    <dbReference type="NCBI Taxonomy" id="1506151"/>
    <lineage>
        <taxon>Eukaryota</taxon>
        <taxon>Fungi</taxon>
        <taxon>Dikarya</taxon>
        <taxon>Ascomycota</taxon>
        <taxon>Pezizomycotina</taxon>
        <taxon>Eurotiomycetes</taxon>
        <taxon>Eurotiomycetidae</taxon>
        <taxon>Eurotiales</taxon>
        <taxon>Aspergillaceae</taxon>
        <taxon>Aspergillus</taxon>
        <taxon>Aspergillus subgen. Circumdati</taxon>
    </lineage>
</organism>
<reference evidence="2 3" key="1">
    <citation type="submission" date="2019-04" db="EMBL/GenBank/DDBJ databases">
        <authorList>
            <consortium name="DOE Joint Genome Institute"/>
            <person name="Mondo S."/>
            <person name="Kjaerbolling I."/>
            <person name="Vesth T."/>
            <person name="Frisvad J.C."/>
            <person name="Nybo J.L."/>
            <person name="Theobald S."/>
            <person name="Kildgaard S."/>
            <person name="Isbrandt T."/>
            <person name="Kuo A."/>
            <person name="Sato A."/>
            <person name="Lyhne E.K."/>
            <person name="Kogle M.E."/>
            <person name="Wiebenga A."/>
            <person name="Kun R.S."/>
            <person name="Lubbers R.J."/>
            <person name="Makela M.R."/>
            <person name="Barry K."/>
            <person name="Chovatia M."/>
            <person name="Clum A."/>
            <person name="Daum C."/>
            <person name="Haridas S."/>
            <person name="He G."/>
            <person name="LaButti K."/>
            <person name="Lipzen A."/>
            <person name="Riley R."/>
            <person name="Salamov A."/>
            <person name="Simmons B.A."/>
            <person name="Magnuson J.K."/>
            <person name="Henrissat B."/>
            <person name="Mortensen U.H."/>
            <person name="Larsen T.O."/>
            <person name="Devries R.P."/>
            <person name="Grigoriev I.V."/>
            <person name="Machida M."/>
            <person name="Baker S.E."/>
            <person name="Andersen M.R."/>
            <person name="Cantor M.N."/>
            <person name="Hua S.X."/>
        </authorList>
    </citation>
    <scope>NUCLEOTIDE SEQUENCE [LARGE SCALE GENOMIC DNA]</scope>
    <source>
        <strain evidence="2 3">CBS 119388</strain>
    </source>
</reference>
<keyword evidence="3" id="KW-1185">Reference proteome</keyword>
<evidence type="ECO:0000259" key="1">
    <source>
        <dbReference type="Pfam" id="PF00112"/>
    </source>
</evidence>
<dbReference type="GO" id="GO:0006508">
    <property type="term" value="P:proteolysis"/>
    <property type="evidence" value="ECO:0007669"/>
    <property type="project" value="InterPro"/>
</dbReference>
<dbReference type="CDD" id="cd02619">
    <property type="entry name" value="Peptidase_C1"/>
    <property type="match status" value="1"/>
</dbReference>
<dbReference type="SUPFAM" id="SSF54001">
    <property type="entry name" value="Cysteine proteinases"/>
    <property type="match status" value="1"/>
</dbReference>
<dbReference type="Proteomes" id="UP000325579">
    <property type="component" value="Unassembled WGS sequence"/>
</dbReference>
<dbReference type="GeneID" id="43671302"/>
<gene>
    <name evidence="2" type="ORF">BDV37DRAFT_280598</name>
</gene>
<proteinExistence type="predicted"/>
<dbReference type="InterPro" id="IPR038765">
    <property type="entry name" value="Papain-like_cys_pep_sf"/>
</dbReference>
<protein>
    <recommendedName>
        <fullName evidence="1">Peptidase C1A papain C-terminal domain-containing protein</fullName>
    </recommendedName>
</protein>
<evidence type="ECO:0000313" key="2">
    <source>
        <dbReference type="EMBL" id="KAE8406639.1"/>
    </source>
</evidence>